<accession>A0A9Q3ZYI5</accession>
<organism evidence="1 2">
    <name type="scientific">Pseudomonas syringae</name>
    <dbReference type="NCBI Taxonomy" id="317"/>
    <lineage>
        <taxon>Bacteria</taxon>
        <taxon>Pseudomonadati</taxon>
        <taxon>Pseudomonadota</taxon>
        <taxon>Gammaproteobacteria</taxon>
        <taxon>Pseudomonadales</taxon>
        <taxon>Pseudomonadaceae</taxon>
        <taxon>Pseudomonas</taxon>
    </lineage>
</organism>
<name>A0A9Q3ZYI5_PSESX</name>
<comment type="caution">
    <text evidence="1">The sequence shown here is derived from an EMBL/GenBank/DDBJ whole genome shotgun (WGS) entry which is preliminary data.</text>
</comment>
<protein>
    <submittedName>
        <fullName evidence="1">Uncharacterized protein</fullName>
    </submittedName>
</protein>
<dbReference type="EMBL" id="WKEU01000026">
    <property type="protein sequence ID" value="MCF5062937.1"/>
    <property type="molecule type" value="Genomic_DNA"/>
</dbReference>
<gene>
    <name evidence="1" type="ORF">GIW73_08300</name>
</gene>
<proteinExistence type="predicted"/>
<dbReference type="AlphaFoldDB" id="A0A9Q3ZYI5"/>
<evidence type="ECO:0000313" key="1">
    <source>
        <dbReference type="EMBL" id="MCF5062937.1"/>
    </source>
</evidence>
<reference evidence="1" key="1">
    <citation type="submission" date="2019-11" db="EMBL/GenBank/DDBJ databases">
        <title>Epiphytic Pseudomonas syringae from cherry orchards.</title>
        <authorList>
            <person name="Hulin M.T."/>
        </authorList>
    </citation>
    <scope>NUCLEOTIDE SEQUENCE</scope>
    <source>
        <strain evidence="1">PA-6-9A</strain>
    </source>
</reference>
<dbReference type="Proteomes" id="UP000814207">
    <property type="component" value="Unassembled WGS sequence"/>
</dbReference>
<evidence type="ECO:0000313" key="2">
    <source>
        <dbReference type="Proteomes" id="UP000814207"/>
    </source>
</evidence>
<sequence>MAFDICLLRADRQGPRCGNAACNGAMLLKCHHRHDQIPRDLINSTILQGLFMDDAADAFLVLAVGSAALFAKAGTH</sequence>